<feature type="compositionally biased region" description="Low complexity" evidence="3">
    <location>
        <begin position="29"/>
        <end position="40"/>
    </location>
</feature>
<evidence type="ECO:0000313" key="6">
    <source>
        <dbReference type="Proteomes" id="UP001183390"/>
    </source>
</evidence>
<sequence length="366" mass="37857">MTGQGPGAGRGGGFSPKDFAKKAAVRADGPAGTGTPAAPGRGRDGAPPREPRRKAAPGPARDTTMPVACAGPLRSLLQVEWDTPAHTAPTLIGPGAVPDANALIVLRRTAFVPDGPAEVELPQQAGTALLRWAQEHDLGQVGPRVAQVARRREFALERLADGGAHVIRVLMEPEWRVAVGLGERSNAHELGISLHGTYGWPIIPGSGLKGAAAAYAWSEVEGSAADVEAFTRVFGTPLPSHRVGGRERHGSETGSRGRVRFLDAFASGGPVTVSVDVLTPHVKPYYDTTVTGRPGEAAEPPAEHHQPVPVNFLTVSGGTFATAVVGDDEGTTALAARWLTEAVADLGVGAKTGAGYGYMNAWEGSA</sequence>
<dbReference type="InterPro" id="IPR010172">
    <property type="entry name" value="CRISPR-assoc_prot_TM1791"/>
</dbReference>
<feature type="region of interest" description="Disordered" evidence="3">
    <location>
        <begin position="1"/>
        <end position="67"/>
    </location>
</feature>
<keyword evidence="6" id="KW-1185">Reference proteome</keyword>
<gene>
    <name evidence="5" type="primary">cmr6</name>
    <name evidence="5" type="ORF">RM479_13055</name>
</gene>
<protein>
    <submittedName>
        <fullName evidence="5">Type III-B CRISPR module RAMP protein Cmr6</fullName>
    </submittedName>
</protein>
<dbReference type="InterPro" id="IPR005537">
    <property type="entry name" value="RAMP_III_fam"/>
</dbReference>
<name>A0ABU2M9K5_9ACTN</name>
<dbReference type="Proteomes" id="UP001183390">
    <property type="component" value="Unassembled WGS sequence"/>
</dbReference>
<comment type="caution">
    <text evidence="5">The sequence shown here is derived from an EMBL/GenBank/DDBJ whole genome shotgun (WGS) entry which is preliminary data.</text>
</comment>
<dbReference type="PANTHER" id="PTHR39965">
    <property type="entry name" value="CRISPR SYSTEM CMR SUBUNIT CMR6"/>
    <property type="match status" value="1"/>
</dbReference>
<feature type="domain" description="CRISPR type III-associated protein" evidence="4">
    <location>
        <begin position="180"/>
        <end position="359"/>
    </location>
</feature>
<accession>A0ABU2M9K5</accession>
<keyword evidence="1" id="KW-0051">Antiviral defense</keyword>
<feature type="compositionally biased region" description="Basic and acidic residues" evidence="3">
    <location>
        <begin position="41"/>
        <end position="50"/>
    </location>
</feature>
<dbReference type="RefSeq" id="WP_311511992.1">
    <property type="nucleotide sequence ID" value="NZ_JAVREP010000007.1"/>
</dbReference>
<reference evidence="6" key="1">
    <citation type="submission" date="2023-07" db="EMBL/GenBank/DDBJ databases">
        <title>30 novel species of actinomycetes from the DSMZ collection.</title>
        <authorList>
            <person name="Nouioui I."/>
        </authorList>
    </citation>
    <scope>NUCLEOTIDE SEQUENCE [LARGE SCALE GENOMIC DNA]</scope>
    <source>
        <strain evidence="6">DSM 44743</strain>
    </source>
</reference>
<feature type="compositionally biased region" description="Gly residues" evidence="3">
    <location>
        <begin position="1"/>
        <end position="14"/>
    </location>
</feature>
<comment type="subunit">
    <text evidence="2">Part of the Csm effector complex that includes Cas10, Csm2, Csm3, Csm4 and Csm5.</text>
</comment>
<dbReference type="Pfam" id="PF03787">
    <property type="entry name" value="RAMPs"/>
    <property type="match status" value="1"/>
</dbReference>
<evidence type="ECO:0000256" key="3">
    <source>
        <dbReference type="SAM" id="MobiDB-lite"/>
    </source>
</evidence>
<dbReference type="PANTHER" id="PTHR39965:SF1">
    <property type="entry name" value="CRISPR SYSTEM CMR SUBUNIT CMR6"/>
    <property type="match status" value="1"/>
</dbReference>
<organism evidence="5 6">
    <name type="scientific">Nocardiopsis lambiniae</name>
    <dbReference type="NCBI Taxonomy" id="3075539"/>
    <lineage>
        <taxon>Bacteria</taxon>
        <taxon>Bacillati</taxon>
        <taxon>Actinomycetota</taxon>
        <taxon>Actinomycetes</taxon>
        <taxon>Streptosporangiales</taxon>
        <taxon>Nocardiopsidaceae</taxon>
        <taxon>Nocardiopsis</taxon>
    </lineage>
</organism>
<evidence type="ECO:0000313" key="5">
    <source>
        <dbReference type="EMBL" id="MDT0329343.1"/>
    </source>
</evidence>
<proteinExistence type="predicted"/>
<dbReference type="NCBIfam" id="TIGR01898">
    <property type="entry name" value="cas_TM1791_cmr6"/>
    <property type="match status" value="1"/>
</dbReference>
<evidence type="ECO:0000256" key="2">
    <source>
        <dbReference type="ARBA" id="ARBA00093789"/>
    </source>
</evidence>
<evidence type="ECO:0000256" key="1">
    <source>
        <dbReference type="ARBA" id="ARBA00023118"/>
    </source>
</evidence>
<dbReference type="EMBL" id="JAVREP010000007">
    <property type="protein sequence ID" value="MDT0329343.1"/>
    <property type="molecule type" value="Genomic_DNA"/>
</dbReference>
<evidence type="ECO:0000259" key="4">
    <source>
        <dbReference type="Pfam" id="PF03787"/>
    </source>
</evidence>